<dbReference type="RefSeq" id="WP_154810246.1">
    <property type="nucleotide sequence ID" value="NZ_VIAQ01000017.1"/>
</dbReference>
<dbReference type="SUPFAM" id="SSF52540">
    <property type="entry name" value="P-loop containing nucleoside triphosphate hydrolases"/>
    <property type="match status" value="1"/>
</dbReference>
<dbReference type="EMBL" id="VIAQ01000017">
    <property type="protein sequence ID" value="TQD24390.1"/>
    <property type="molecule type" value="Genomic_DNA"/>
</dbReference>
<reference evidence="6 7" key="1">
    <citation type="submission" date="2019-06" db="EMBL/GenBank/DDBJ databases">
        <title>Draft genome sequence of Methanolobus vulcani B1d.</title>
        <authorList>
            <person name="Creighbaum A.J."/>
            <person name="Ticak T."/>
            <person name="Hariraju D."/>
            <person name="Arivett B.A."/>
            <person name="Ferguson D.J.Jr."/>
        </authorList>
    </citation>
    <scope>NUCLEOTIDE SEQUENCE [LARGE SCALE GENOMIC DNA]</scope>
    <source>
        <strain evidence="6 7">B1d</strain>
    </source>
</reference>
<dbReference type="InterPro" id="IPR050319">
    <property type="entry name" value="ABC_transp_ATP-bind"/>
</dbReference>
<keyword evidence="4 6" id="KW-0067">ATP-binding</keyword>
<dbReference type="Pfam" id="PF00005">
    <property type="entry name" value="ABC_tran"/>
    <property type="match status" value="1"/>
</dbReference>
<evidence type="ECO:0000256" key="4">
    <source>
        <dbReference type="ARBA" id="ARBA00022840"/>
    </source>
</evidence>
<dbReference type="PROSITE" id="PS00211">
    <property type="entry name" value="ABC_TRANSPORTER_1"/>
    <property type="match status" value="1"/>
</dbReference>
<sequence length="232" mass="26096">MNLLSVTGLKKYHYSGILNRKEIRAVDGVDFEIGKGKALGLVGNSGCGKTTVARTVLRLTEPTAGSILFEGIDITGLRGRSLKPLGRQMQIIFQNPESSLNPRMRVYDALLEPLRIHKLCRSDEEEQKVLDLIETVNLNEELLFRYPHELSGGQLQRVVIARVLSLNPKLIVADEVTSMLDPLVQSQILNLLKDLQNRLGISYLFISHDMDVVEWMCDDIAVMDKGKIVEWK</sequence>
<evidence type="ECO:0000256" key="2">
    <source>
        <dbReference type="ARBA" id="ARBA00022448"/>
    </source>
</evidence>
<evidence type="ECO:0000313" key="6">
    <source>
        <dbReference type="EMBL" id="TQD24390.1"/>
    </source>
</evidence>
<dbReference type="GO" id="GO:0055085">
    <property type="term" value="P:transmembrane transport"/>
    <property type="evidence" value="ECO:0007669"/>
    <property type="project" value="UniProtKB-ARBA"/>
</dbReference>
<evidence type="ECO:0000313" key="7">
    <source>
        <dbReference type="Proteomes" id="UP000319335"/>
    </source>
</evidence>
<dbReference type="CDD" id="cd03257">
    <property type="entry name" value="ABC_NikE_OppD_transporters"/>
    <property type="match status" value="1"/>
</dbReference>
<dbReference type="PANTHER" id="PTHR43776">
    <property type="entry name" value="TRANSPORT ATP-BINDING PROTEIN"/>
    <property type="match status" value="1"/>
</dbReference>
<dbReference type="InterPro" id="IPR003439">
    <property type="entry name" value="ABC_transporter-like_ATP-bd"/>
</dbReference>
<dbReference type="InterPro" id="IPR017871">
    <property type="entry name" value="ABC_transporter-like_CS"/>
</dbReference>
<keyword evidence="3" id="KW-0547">Nucleotide-binding</keyword>
<dbReference type="Proteomes" id="UP000319335">
    <property type="component" value="Unassembled WGS sequence"/>
</dbReference>
<dbReference type="OrthoDB" id="18209at2157"/>
<dbReference type="InterPro" id="IPR027417">
    <property type="entry name" value="P-loop_NTPase"/>
</dbReference>
<evidence type="ECO:0000256" key="1">
    <source>
        <dbReference type="ARBA" id="ARBA00005417"/>
    </source>
</evidence>
<evidence type="ECO:0000259" key="5">
    <source>
        <dbReference type="PROSITE" id="PS50893"/>
    </source>
</evidence>
<keyword evidence="7" id="KW-1185">Reference proteome</keyword>
<organism evidence="6 7">
    <name type="scientific">Methanolobus vulcani</name>
    <dbReference type="NCBI Taxonomy" id="38026"/>
    <lineage>
        <taxon>Archaea</taxon>
        <taxon>Methanobacteriati</taxon>
        <taxon>Methanobacteriota</taxon>
        <taxon>Stenosarchaea group</taxon>
        <taxon>Methanomicrobia</taxon>
        <taxon>Methanosarcinales</taxon>
        <taxon>Methanosarcinaceae</taxon>
        <taxon>Methanolobus</taxon>
    </lineage>
</organism>
<protein>
    <submittedName>
        <fullName evidence="6">ABC transporter ATP-binding protein</fullName>
    </submittedName>
</protein>
<dbReference type="SMART" id="SM00382">
    <property type="entry name" value="AAA"/>
    <property type="match status" value="1"/>
</dbReference>
<comment type="caution">
    <text evidence="6">The sequence shown here is derived from an EMBL/GenBank/DDBJ whole genome shotgun (WGS) entry which is preliminary data.</text>
</comment>
<gene>
    <name evidence="6" type="ORF">FKV42_10655</name>
</gene>
<comment type="similarity">
    <text evidence="1">Belongs to the ABC transporter superfamily.</text>
</comment>
<keyword evidence="2" id="KW-0813">Transport</keyword>
<dbReference type="PROSITE" id="PS50893">
    <property type="entry name" value="ABC_TRANSPORTER_2"/>
    <property type="match status" value="1"/>
</dbReference>
<dbReference type="GO" id="GO:0016887">
    <property type="term" value="F:ATP hydrolysis activity"/>
    <property type="evidence" value="ECO:0007669"/>
    <property type="project" value="InterPro"/>
</dbReference>
<proteinExistence type="inferred from homology"/>
<dbReference type="GO" id="GO:0005524">
    <property type="term" value="F:ATP binding"/>
    <property type="evidence" value="ECO:0007669"/>
    <property type="project" value="UniProtKB-KW"/>
</dbReference>
<name>A0A7Z8KNA8_9EURY</name>
<dbReference type="PANTHER" id="PTHR43776:SF7">
    <property type="entry name" value="D,D-DIPEPTIDE TRANSPORT ATP-BINDING PROTEIN DDPF-RELATED"/>
    <property type="match status" value="1"/>
</dbReference>
<accession>A0A7Z8KNA8</accession>
<dbReference type="InterPro" id="IPR003593">
    <property type="entry name" value="AAA+_ATPase"/>
</dbReference>
<dbReference type="AlphaFoldDB" id="A0A7Z8KNA8"/>
<evidence type="ECO:0000256" key="3">
    <source>
        <dbReference type="ARBA" id="ARBA00022741"/>
    </source>
</evidence>
<feature type="domain" description="ABC transporter" evidence="5">
    <location>
        <begin position="4"/>
        <end position="231"/>
    </location>
</feature>
<dbReference type="Gene3D" id="3.40.50.300">
    <property type="entry name" value="P-loop containing nucleotide triphosphate hydrolases"/>
    <property type="match status" value="1"/>
</dbReference>